<dbReference type="EMBL" id="FOEH01000006">
    <property type="protein sequence ID" value="SEQ81927.1"/>
    <property type="molecule type" value="Genomic_DNA"/>
</dbReference>
<protein>
    <submittedName>
        <fullName evidence="5">Transcriptional regulator, TetR family</fullName>
    </submittedName>
</protein>
<evidence type="ECO:0000256" key="1">
    <source>
        <dbReference type="ARBA" id="ARBA00022491"/>
    </source>
</evidence>
<name>A0A1H9J582_9BACI</name>
<dbReference type="Proteomes" id="UP000198733">
    <property type="component" value="Unassembled WGS sequence"/>
</dbReference>
<dbReference type="SUPFAM" id="SSF48498">
    <property type="entry name" value="Tetracyclin repressor-like, C-terminal domain"/>
    <property type="match status" value="1"/>
</dbReference>
<evidence type="ECO:0000313" key="5">
    <source>
        <dbReference type="EMBL" id="SEQ81927.1"/>
    </source>
</evidence>
<dbReference type="InterPro" id="IPR001647">
    <property type="entry name" value="HTH_TetR"/>
</dbReference>
<evidence type="ECO:0000256" key="2">
    <source>
        <dbReference type="ARBA" id="ARBA00023125"/>
    </source>
</evidence>
<feature type="domain" description="HTH tetR-type" evidence="4">
    <location>
        <begin position="14"/>
        <end position="74"/>
    </location>
</feature>
<dbReference type="InterPro" id="IPR023772">
    <property type="entry name" value="DNA-bd_HTH_TetR-type_CS"/>
</dbReference>
<comment type="caution">
    <text evidence="5">The sequence shown here is derived from an EMBL/GenBank/DDBJ whole genome shotgun (WGS) entry which is preliminary data.</text>
</comment>
<reference evidence="5 6" key="1">
    <citation type="submission" date="2016-10" db="EMBL/GenBank/DDBJ databases">
        <authorList>
            <person name="Varghese N."/>
            <person name="Submissions S."/>
        </authorList>
    </citation>
    <scope>NUCLEOTIDE SEQUENCE [LARGE SCALE GENOMIC DNA]</scope>
    <source>
        <strain evidence="5 6">CGMCC 1.7734</strain>
    </source>
</reference>
<dbReference type="InterPro" id="IPR036271">
    <property type="entry name" value="Tet_transcr_reg_TetR-rel_C_sf"/>
</dbReference>
<keyword evidence="2 3" id="KW-0238">DNA-binding</keyword>
<dbReference type="InterPro" id="IPR009057">
    <property type="entry name" value="Homeodomain-like_sf"/>
</dbReference>
<dbReference type="PRINTS" id="PR00455">
    <property type="entry name" value="HTHTETR"/>
</dbReference>
<dbReference type="PROSITE" id="PS01081">
    <property type="entry name" value="HTH_TETR_1"/>
    <property type="match status" value="1"/>
</dbReference>
<dbReference type="InterPro" id="IPR050624">
    <property type="entry name" value="HTH-type_Tx_Regulator"/>
</dbReference>
<sequence length="201" mass="23321">MSIPENNQLTKKGMITRQKILDTAEEIIGEQGYFETSIVEITLRAGVAQGTFYNYFQTKKAIYDELVYQLSSNLRHHIKVAMEEASAFKEKQRKGYLAFFEWVINHRNLYSIIQQSVLVDKDLYRWYYEKLAKGFVQSINEAVSNGECKPLDAETVSYCLMGIGQFIGMRWVYWDEEVVPAHVFDDAMELIFNGLNAKEVK</sequence>
<keyword evidence="6" id="KW-1185">Reference proteome</keyword>
<evidence type="ECO:0000313" key="6">
    <source>
        <dbReference type="Proteomes" id="UP000198733"/>
    </source>
</evidence>
<evidence type="ECO:0000259" key="4">
    <source>
        <dbReference type="PROSITE" id="PS50977"/>
    </source>
</evidence>
<evidence type="ECO:0000256" key="3">
    <source>
        <dbReference type="PROSITE-ProRule" id="PRU00335"/>
    </source>
</evidence>
<gene>
    <name evidence="5" type="ORF">SAMN05216232_3404</name>
</gene>
<organism evidence="5 6">
    <name type="scientific">Virgibacillus subterraneus</name>
    <dbReference type="NCBI Taxonomy" id="621109"/>
    <lineage>
        <taxon>Bacteria</taxon>
        <taxon>Bacillati</taxon>
        <taxon>Bacillota</taxon>
        <taxon>Bacilli</taxon>
        <taxon>Bacillales</taxon>
        <taxon>Bacillaceae</taxon>
        <taxon>Virgibacillus</taxon>
    </lineage>
</organism>
<keyword evidence="1" id="KW-0678">Repressor</keyword>
<accession>A0A1H9J582</accession>
<dbReference type="PANTHER" id="PTHR43479">
    <property type="entry name" value="ACREF/ENVCD OPERON REPRESSOR-RELATED"/>
    <property type="match status" value="1"/>
</dbReference>
<proteinExistence type="predicted"/>
<dbReference type="RefSeq" id="WP_092505731.1">
    <property type="nucleotide sequence ID" value="NZ_FOEH01000006.1"/>
</dbReference>
<dbReference type="SUPFAM" id="SSF46689">
    <property type="entry name" value="Homeodomain-like"/>
    <property type="match status" value="1"/>
</dbReference>
<dbReference type="Pfam" id="PF00440">
    <property type="entry name" value="TetR_N"/>
    <property type="match status" value="1"/>
</dbReference>
<feature type="DNA-binding region" description="H-T-H motif" evidence="3">
    <location>
        <begin position="37"/>
        <end position="56"/>
    </location>
</feature>
<dbReference type="Gene3D" id="1.10.357.10">
    <property type="entry name" value="Tetracycline Repressor, domain 2"/>
    <property type="match status" value="1"/>
</dbReference>
<dbReference type="PROSITE" id="PS50977">
    <property type="entry name" value="HTH_TETR_2"/>
    <property type="match status" value="1"/>
</dbReference>
<dbReference type="PANTHER" id="PTHR43479:SF11">
    <property type="entry name" value="ACREF_ENVCD OPERON REPRESSOR-RELATED"/>
    <property type="match status" value="1"/>
</dbReference>